<protein>
    <recommendedName>
        <fullName evidence="3">DNA-binding domain-containing protein</fullName>
    </recommendedName>
</protein>
<reference evidence="2" key="1">
    <citation type="journal article" date="2019" name="Int. J. Syst. Evol. Microbiol.">
        <title>The Global Catalogue of Microorganisms (GCM) 10K type strain sequencing project: providing services to taxonomists for standard genome sequencing and annotation.</title>
        <authorList>
            <consortium name="The Broad Institute Genomics Platform"/>
            <consortium name="The Broad Institute Genome Sequencing Center for Infectious Disease"/>
            <person name="Wu L."/>
            <person name="Ma J."/>
        </authorList>
    </citation>
    <scope>NUCLEOTIDE SEQUENCE [LARGE SCALE GENOMIC DNA]</scope>
    <source>
        <strain evidence="2">JCM 14969</strain>
    </source>
</reference>
<dbReference type="InterPro" id="IPR038461">
    <property type="entry name" value="Schlafen_AlbA_2_dom_sf"/>
</dbReference>
<dbReference type="Proteomes" id="UP001500393">
    <property type="component" value="Unassembled WGS sequence"/>
</dbReference>
<evidence type="ECO:0008006" key="3">
    <source>
        <dbReference type="Google" id="ProtNLM"/>
    </source>
</evidence>
<comment type="caution">
    <text evidence="1">The sequence shown here is derived from an EMBL/GenBank/DDBJ whole genome shotgun (WGS) entry which is preliminary data.</text>
</comment>
<proteinExistence type="predicted"/>
<dbReference type="EMBL" id="BAAAOS010000008">
    <property type="protein sequence ID" value="GAA1560463.1"/>
    <property type="molecule type" value="Genomic_DNA"/>
</dbReference>
<accession>A0ABP4NHC8</accession>
<evidence type="ECO:0000313" key="1">
    <source>
        <dbReference type="EMBL" id="GAA1560463.1"/>
    </source>
</evidence>
<evidence type="ECO:0000313" key="2">
    <source>
        <dbReference type="Proteomes" id="UP001500393"/>
    </source>
</evidence>
<gene>
    <name evidence="1" type="ORF">GCM10009789_12180</name>
</gene>
<keyword evidence="2" id="KW-1185">Reference proteome</keyword>
<sequence>MLGVMLSVDEVEQSLAVGHELRAFELKGPGSCDSKQFRAKVIRAALGMGNLRDGGHVVIGIDDRDPAAMLPGLSADDLRSWSSHDTVASRFAEYADPPLQFELAKMTLSSGADLVVLAVDQFTDIPHLCAKDYPSDLRKGALYVRARRMRETVEVATAADMRDVIDTPRPRRS</sequence>
<organism evidence="1 2">
    <name type="scientific">Kribbella sancticallisti</name>
    <dbReference type="NCBI Taxonomy" id="460087"/>
    <lineage>
        <taxon>Bacteria</taxon>
        <taxon>Bacillati</taxon>
        <taxon>Actinomycetota</taxon>
        <taxon>Actinomycetes</taxon>
        <taxon>Propionibacteriales</taxon>
        <taxon>Kribbellaceae</taxon>
        <taxon>Kribbella</taxon>
    </lineage>
</organism>
<dbReference type="Gene3D" id="3.30.950.30">
    <property type="entry name" value="Schlafen, AAA domain"/>
    <property type="match status" value="1"/>
</dbReference>
<name>A0ABP4NHC8_9ACTN</name>